<evidence type="ECO:0000256" key="3">
    <source>
        <dbReference type="ARBA" id="ARBA00005300"/>
    </source>
</evidence>
<dbReference type="PROSITE" id="PS50879">
    <property type="entry name" value="RNASE_H_1"/>
    <property type="match status" value="1"/>
</dbReference>
<comment type="function">
    <text evidence="2 11">Endonuclease that specifically degrades the RNA of RNA-DNA hybrids.</text>
</comment>
<dbReference type="EC" id="3.1.26.4" evidence="4 11"/>
<dbReference type="GO" id="GO:0046872">
    <property type="term" value="F:metal ion binding"/>
    <property type="evidence" value="ECO:0007669"/>
    <property type="project" value="UniProtKB-KW"/>
</dbReference>
<keyword evidence="7 11" id="KW-0479">Metal-binding</keyword>
<evidence type="ECO:0000256" key="5">
    <source>
        <dbReference type="ARBA" id="ARBA00017721"/>
    </source>
</evidence>
<comment type="similarity">
    <text evidence="3 11">Belongs to the RNase H family.</text>
</comment>
<keyword evidence="15" id="KW-1185">Reference proteome</keyword>
<evidence type="ECO:0000256" key="2">
    <source>
        <dbReference type="ARBA" id="ARBA00004065"/>
    </source>
</evidence>
<dbReference type="InterPro" id="IPR009027">
    <property type="entry name" value="Ribosomal_bL9/RNase_H1_N"/>
</dbReference>
<feature type="binding site" evidence="12">
    <location>
        <position position="160"/>
    </location>
    <ligand>
        <name>Mg(2+)</name>
        <dbReference type="ChEBI" id="CHEBI:18420"/>
        <label>2</label>
    </ligand>
</feature>
<proteinExistence type="inferred from homology"/>
<evidence type="ECO:0000256" key="1">
    <source>
        <dbReference type="ARBA" id="ARBA00001946"/>
    </source>
</evidence>
<dbReference type="SUPFAM" id="SSF53098">
    <property type="entry name" value="Ribonuclease H-like"/>
    <property type="match status" value="1"/>
</dbReference>
<keyword evidence="11" id="KW-0963">Cytoplasm</keyword>
<dbReference type="AlphaFoldDB" id="A0A1M5N8K8"/>
<comment type="subcellular location">
    <subcellularLocation>
        <location evidence="11">Cytoplasm</location>
    </subcellularLocation>
</comment>
<evidence type="ECO:0000256" key="4">
    <source>
        <dbReference type="ARBA" id="ARBA00012180"/>
    </source>
</evidence>
<keyword evidence="6 11" id="KW-0540">Nuclease</keyword>
<dbReference type="Pfam" id="PF01693">
    <property type="entry name" value="Cauli_VI"/>
    <property type="match status" value="1"/>
</dbReference>
<comment type="cofactor">
    <cofactor evidence="1">
        <name>Mg(2+)</name>
        <dbReference type="ChEBI" id="CHEBI:18420"/>
    </cofactor>
</comment>
<sequence>MWLREPQPPISMSKKKKKYYTVWKGHHTGVFESWDDCKAQIKDFKGAQYKSFSTFEAAKKALKGNYKDYIGKSKTFKSELSEAQLKKIGQPNYNSISVDAASSGNPGKMEYRGVDTKTKKQLFIQGPFEEGTNNIGEFLAIVHGLAFLKQQNSNRIIYTDSKTAMSWVRKKACNSKLQRNKKNKPVFELVDRAVKWLKQNTYNTTIVKWETKAWGEIPADFGRK</sequence>
<evidence type="ECO:0000313" key="15">
    <source>
        <dbReference type="Proteomes" id="UP000184522"/>
    </source>
</evidence>
<feature type="binding site" evidence="12">
    <location>
        <position position="99"/>
    </location>
    <ligand>
        <name>Mg(2+)</name>
        <dbReference type="ChEBI" id="CHEBI:18420"/>
        <label>1</label>
    </ligand>
</feature>
<dbReference type="Gene3D" id="3.40.970.10">
    <property type="entry name" value="Ribonuclease H1, N-terminal domain"/>
    <property type="match status" value="1"/>
</dbReference>
<organism evidence="14 15">
    <name type="scientific">Winogradskyella jejuensis</name>
    <dbReference type="NCBI Taxonomy" id="1089305"/>
    <lineage>
        <taxon>Bacteria</taxon>
        <taxon>Pseudomonadati</taxon>
        <taxon>Bacteroidota</taxon>
        <taxon>Flavobacteriia</taxon>
        <taxon>Flavobacteriales</taxon>
        <taxon>Flavobacteriaceae</taxon>
        <taxon>Winogradskyella</taxon>
    </lineage>
</organism>
<dbReference type="InterPro" id="IPR012337">
    <property type="entry name" value="RNaseH-like_sf"/>
</dbReference>
<dbReference type="GO" id="GO:0004523">
    <property type="term" value="F:RNA-DNA hybrid ribonuclease activity"/>
    <property type="evidence" value="ECO:0007669"/>
    <property type="project" value="UniProtKB-UniRule"/>
</dbReference>
<keyword evidence="9 11" id="KW-0378">Hydrolase</keyword>
<comment type="cofactor">
    <cofactor evidence="12">
        <name>Mn(2+)</name>
        <dbReference type="ChEBI" id="CHEBI:29035"/>
    </cofactor>
    <cofactor evidence="12">
        <name>Mg(2+)</name>
        <dbReference type="ChEBI" id="CHEBI:18420"/>
    </cofactor>
    <text evidence="12">Binds 2 metal ions per subunit. Manganese or magnesium.</text>
</comment>
<feature type="domain" description="RNase H type-1" evidence="13">
    <location>
        <begin position="90"/>
        <end position="224"/>
    </location>
</feature>
<dbReference type="EMBL" id="FQWS01000001">
    <property type="protein sequence ID" value="SHG85817.1"/>
    <property type="molecule type" value="Genomic_DNA"/>
</dbReference>
<reference evidence="15" key="1">
    <citation type="submission" date="2016-11" db="EMBL/GenBank/DDBJ databases">
        <authorList>
            <person name="Varghese N."/>
            <person name="Submissions S."/>
        </authorList>
    </citation>
    <scope>NUCLEOTIDE SEQUENCE [LARGE SCALE GENOMIC DNA]</scope>
    <source>
        <strain evidence="15">DSM 25330</strain>
    </source>
</reference>
<evidence type="ECO:0000313" key="14">
    <source>
        <dbReference type="EMBL" id="SHG85817.1"/>
    </source>
</evidence>
<dbReference type="Pfam" id="PF00075">
    <property type="entry name" value="RNase_H"/>
    <property type="match status" value="1"/>
</dbReference>
<dbReference type="InterPro" id="IPR002156">
    <property type="entry name" value="RNaseH_domain"/>
</dbReference>
<dbReference type="GO" id="GO:0005737">
    <property type="term" value="C:cytoplasm"/>
    <property type="evidence" value="ECO:0007669"/>
    <property type="project" value="UniProtKB-SubCell"/>
</dbReference>
<keyword evidence="12" id="KW-0464">Manganese</keyword>
<dbReference type="FunFam" id="3.40.970.10:FF:000002">
    <property type="entry name" value="Ribonuclease H"/>
    <property type="match status" value="1"/>
</dbReference>
<feature type="binding site" evidence="12">
    <location>
        <position position="137"/>
    </location>
    <ligand>
        <name>Mg(2+)</name>
        <dbReference type="ChEBI" id="CHEBI:18420"/>
        <label>2</label>
    </ligand>
</feature>
<dbReference type="SUPFAM" id="SSF55658">
    <property type="entry name" value="L9 N-domain-like"/>
    <property type="match status" value="1"/>
</dbReference>
<accession>A0A1M5N8K8</accession>
<dbReference type="InterPro" id="IPR017290">
    <property type="entry name" value="RNase_H_bac"/>
</dbReference>
<evidence type="ECO:0000256" key="10">
    <source>
        <dbReference type="ARBA" id="ARBA00022842"/>
    </source>
</evidence>
<dbReference type="InterPro" id="IPR037056">
    <property type="entry name" value="RNase_H1_N_sf"/>
</dbReference>
<comment type="catalytic activity">
    <reaction evidence="11">
        <text>Endonucleolytic cleavage to 5'-phosphomonoester.</text>
        <dbReference type="EC" id="3.1.26.4"/>
    </reaction>
</comment>
<dbReference type="InterPro" id="IPR036397">
    <property type="entry name" value="RNaseH_sf"/>
</dbReference>
<evidence type="ECO:0000256" key="9">
    <source>
        <dbReference type="ARBA" id="ARBA00022801"/>
    </source>
</evidence>
<keyword evidence="10 11" id="KW-0460">Magnesium</keyword>
<protein>
    <recommendedName>
        <fullName evidence="5 11">Ribonuclease H</fullName>
        <ecNumber evidence="4 11">3.1.26.4</ecNumber>
    </recommendedName>
</protein>
<evidence type="ECO:0000256" key="12">
    <source>
        <dbReference type="PIRSR" id="PIRSR037839-1"/>
    </source>
</evidence>
<dbReference type="GO" id="GO:0003676">
    <property type="term" value="F:nucleic acid binding"/>
    <property type="evidence" value="ECO:0007669"/>
    <property type="project" value="UniProtKB-UniRule"/>
</dbReference>
<evidence type="ECO:0000256" key="7">
    <source>
        <dbReference type="ARBA" id="ARBA00022723"/>
    </source>
</evidence>
<evidence type="ECO:0000256" key="11">
    <source>
        <dbReference type="PIRNR" id="PIRNR037839"/>
    </source>
</evidence>
<keyword evidence="8 11" id="KW-0255">Endonuclease</keyword>
<evidence type="ECO:0000256" key="6">
    <source>
        <dbReference type="ARBA" id="ARBA00022722"/>
    </source>
</evidence>
<dbReference type="InterPro" id="IPR011320">
    <property type="entry name" value="RNase_H1_N"/>
</dbReference>
<feature type="binding site" evidence="12">
    <location>
        <position position="220"/>
    </location>
    <ligand>
        <name>Mg(2+)</name>
        <dbReference type="ChEBI" id="CHEBI:18420"/>
        <label>1</label>
    </ligand>
</feature>
<dbReference type="STRING" id="1089305.SAMN05444148_1115"/>
<evidence type="ECO:0000256" key="8">
    <source>
        <dbReference type="ARBA" id="ARBA00022759"/>
    </source>
</evidence>
<name>A0A1M5N8K8_9FLAO</name>
<dbReference type="Gene3D" id="3.30.420.10">
    <property type="entry name" value="Ribonuclease H-like superfamily/Ribonuclease H"/>
    <property type="match status" value="1"/>
</dbReference>
<gene>
    <name evidence="14" type="ORF">SAMN05444148_1115</name>
</gene>
<dbReference type="Proteomes" id="UP000184522">
    <property type="component" value="Unassembled WGS sequence"/>
</dbReference>
<dbReference type="PIRSF" id="PIRSF037839">
    <property type="entry name" value="Ribonuclease_H"/>
    <property type="match status" value="1"/>
</dbReference>
<evidence type="ECO:0000259" key="13">
    <source>
        <dbReference type="PROSITE" id="PS50879"/>
    </source>
</evidence>